<accession>A0ABQ0D0G4</accession>
<dbReference type="PANTHER" id="PTHR21310:SF54">
    <property type="entry name" value="AMINOGLYCOSIDE PHOSPHOTRANSFERASE DOMAIN-CONTAINING PROTEIN"/>
    <property type="match status" value="1"/>
</dbReference>
<dbReference type="InterPro" id="IPR011009">
    <property type="entry name" value="Kinase-like_dom_sf"/>
</dbReference>
<evidence type="ECO:0000313" key="4">
    <source>
        <dbReference type="Proteomes" id="UP001562357"/>
    </source>
</evidence>
<organism evidence="3 4">
    <name type="scientific">Epichloe bromicola</name>
    <dbReference type="NCBI Taxonomy" id="79588"/>
    <lineage>
        <taxon>Eukaryota</taxon>
        <taxon>Fungi</taxon>
        <taxon>Dikarya</taxon>
        <taxon>Ascomycota</taxon>
        <taxon>Pezizomycotina</taxon>
        <taxon>Sordariomycetes</taxon>
        <taxon>Hypocreomycetidae</taxon>
        <taxon>Hypocreales</taxon>
        <taxon>Clavicipitaceae</taxon>
        <taxon>Epichloe</taxon>
    </lineage>
</organism>
<dbReference type="Proteomes" id="UP001562357">
    <property type="component" value="Unassembled WGS sequence"/>
</dbReference>
<comment type="caution">
    <text evidence="3">The sequence shown here is derived from an EMBL/GenBank/DDBJ whole genome shotgun (WGS) entry which is preliminary data.</text>
</comment>
<dbReference type="InterPro" id="IPR002575">
    <property type="entry name" value="Aminoglycoside_PTrfase"/>
</dbReference>
<evidence type="ECO:0000259" key="2">
    <source>
        <dbReference type="Pfam" id="PF01636"/>
    </source>
</evidence>
<reference evidence="4" key="1">
    <citation type="submission" date="2024-06" db="EMBL/GenBank/DDBJ databases">
        <title>Draft Genome Sequences of Epichloe bromicola Strains Isolated from Elymus ciliaris.</title>
        <authorList>
            <consortium name="Epichloe bromicola genome sequencing consortium"/>
            <person name="Miura A."/>
            <person name="Imano S."/>
            <person name="Ashida A."/>
            <person name="Sato I."/>
            <person name="Chiba S."/>
            <person name="Tanaka A."/>
            <person name="Camagna M."/>
            <person name="Takemoto D."/>
        </authorList>
    </citation>
    <scope>NUCLEOTIDE SEQUENCE [LARGE SCALE GENOMIC DNA]</scope>
    <source>
        <strain evidence="4">DP</strain>
    </source>
</reference>
<feature type="domain" description="Aminoglycoside phosphotransferase" evidence="2">
    <location>
        <begin position="108"/>
        <end position="267"/>
    </location>
</feature>
<protein>
    <recommendedName>
        <fullName evidence="2">Aminoglycoside phosphotransferase domain-containing protein</fullName>
    </recommendedName>
</protein>
<dbReference type="Pfam" id="PF01636">
    <property type="entry name" value="APH"/>
    <property type="match status" value="1"/>
</dbReference>
<dbReference type="SUPFAM" id="SSF56112">
    <property type="entry name" value="Protein kinase-like (PK-like)"/>
    <property type="match status" value="1"/>
</dbReference>
<sequence length="316" mass="35244">MPPTLNLAPSSESLGRHSSPMITSKAESDSAEWGGSTIECSSFFRERRADALPPPSKIRALNRESGDIHAENFNRPPPVRIPSLGLIVKYGGDVTVHEAKTQIMVREKLCGRVPIPEVFGWVVDGGQGFIYMQLIQGDTLQERWHNLDEADKLSVCSQLRAMVASWRSLPQDGRGCYIGSPCRQPLNDIFLQHRPELVGPFEGLGAAEQFQNACGIDIAQHSAIVFTHADLVAPNIILSTGPDPTVVVAVIDWAQAGWYPSYWEFCKARRVELNSPCFNGEIQEEWRAKYLPLVLDEVDNETCYYPWLYFVLSKGI</sequence>
<dbReference type="EMBL" id="BAAFGZ010000730">
    <property type="protein sequence ID" value="GAB0139189.1"/>
    <property type="molecule type" value="Genomic_DNA"/>
</dbReference>
<dbReference type="PANTHER" id="PTHR21310">
    <property type="entry name" value="AMINOGLYCOSIDE PHOSPHOTRANSFERASE-RELATED-RELATED"/>
    <property type="match status" value="1"/>
</dbReference>
<feature type="region of interest" description="Disordered" evidence="1">
    <location>
        <begin position="1"/>
        <end position="33"/>
    </location>
</feature>
<name>A0ABQ0D0G4_9HYPO</name>
<dbReference type="InterPro" id="IPR051678">
    <property type="entry name" value="AGP_Transferase"/>
</dbReference>
<gene>
    <name evidence="3" type="primary">g7402</name>
    <name evidence="3" type="ORF">EsDP_00007402</name>
</gene>
<evidence type="ECO:0000313" key="3">
    <source>
        <dbReference type="EMBL" id="GAB0139189.1"/>
    </source>
</evidence>
<keyword evidence="4" id="KW-1185">Reference proteome</keyword>
<proteinExistence type="predicted"/>
<evidence type="ECO:0000256" key="1">
    <source>
        <dbReference type="SAM" id="MobiDB-lite"/>
    </source>
</evidence>